<evidence type="ECO:0000256" key="3">
    <source>
        <dbReference type="ARBA" id="ARBA00001522"/>
    </source>
</evidence>
<keyword evidence="12 14" id="KW-0067">ATP-binding</keyword>
<comment type="caution">
    <text evidence="17">The sequence shown here is derived from an EMBL/GenBank/DDBJ whole genome shotgun (WGS) entry which is preliminary data.</text>
</comment>
<feature type="binding site" evidence="16">
    <location>
        <begin position="9"/>
        <end position="16"/>
    </location>
    <ligand>
        <name>GTP</name>
        <dbReference type="ChEBI" id="CHEBI:37565"/>
    </ligand>
</feature>
<dbReference type="InterPro" id="IPR027417">
    <property type="entry name" value="P-loop_NTPase"/>
</dbReference>
<keyword evidence="11 14" id="KW-0418">Kinase</keyword>
<comment type="catalytic activity">
    <reaction evidence="3">
        <text>adenosylcob(III)inamide + GTP = adenosylcob(III)inamide phosphate + GDP + H(+)</text>
        <dbReference type="Rhea" id="RHEA:15765"/>
        <dbReference type="ChEBI" id="CHEBI:2480"/>
        <dbReference type="ChEBI" id="CHEBI:15378"/>
        <dbReference type="ChEBI" id="CHEBI:37565"/>
        <dbReference type="ChEBI" id="CHEBI:58189"/>
        <dbReference type="ChEBI" id="CHEBI:58502"/>
        <dbReference type="EC" id="2.7.1.156"/>
    </reaction>
</comment>
<dbReference type="EC" id="2.7.7.62" evidence="14"/>
<dbReference type="CDD" id="cd00544">
    <property type="entry name" value="CobU"/>
    <property type="match status" value="1"/>
</dbReference>
<comment type="function">
    <text evidence="4 14">Catalyzes ATP-dependent phosphorylation of adenosylcobinamide and addition of GMP to adenosylcobinamide phosphate.</text>
</comment>
<dbReference type="Proteomes" id="UP000262379">
    <property type="component" value="Unassembled WGS sequence"/>
</dbReference>
<evidence type="ECO:0000256" key="16">
    <source>
        <dbReference type="PIRSR" id="PIRSR006135-2"/>
    </source>
</evidence>
<feature type="binding site" evidence="16">
    <location>
        <begin position="51"/>
        <end position="54"/>
    </location>
    <ligand>
        <name>GTP</name>
        <dbReference type="ChEBI" id="CHEBI:37565"/>
    </ligand>
</feature>
<keyword evidence="8 14" id="KW-0169">Cobalamin biosynthesis</keyword>
<dbReference type="PIRSF" id="PIRSF006135">
    <property type="entry name" value="CobU"/>
    <property type="match status" value="1"/>
</dbReference>
<evidence type="ECO:0000256" key="7">
    <source>
        <dbReference type="ARBA" id="ARBA00007490"/>
    </source>
</evidence>
<dbReference type="NCBIfam" id="NF004469">
    <property type="entry name" value="PRK05800.1"/>
    <property type="match status" value="1"/>
</dbReference>
<name>A0A371XFT1_9HYPH</name>
<feature type="active site" description="GMP-histidine intermediate" evidence="15">
    <location>
        <position position="50"/>
    </location>
</feature>
<evidence type="ECO:0000256" key="13">
    <source>
        <dbReference type="ARBA" id="ARBA00023134"/>
    </source>
</evidence>
<dbReference type="EMBL" id="QURN01000005">
    <property type="protein sequence ID" value="RFC68088.1"/>
    <property type="molecule type" value="Genomic_DNA"/>
</dbReference>
<dbReference type="EC" id="2.7.1.156" evidence="14"/>
<feature type="binding site" evidence="16">
    <location>
        <position position="62"/>
    </location>
    <ligand>
        <name>GTP</name>
        <dbReference type="ChEBI" id="CHEBI:37565"/>
    </ligand>
</feature>
<dbReference type="GO" id="GO:0043752">
    <property type="term" value="F:adenosylcobinamide kinase activity"/>
    <property type="evidence" value="ECO:0007669"/>
    <property type="project" value="UniProtKB-EC"/>
</dbReference>
<dbReference type="GO" id="GO:0008820">
    <property type="term" value="F:cobinamide phosphate guanylyltransferase activity"/>
    <property type="evidence" value="ECO:0007669"/>
    <property type="project" value="UniProtKB-UniRule"/>
</dbReference>
<evidence type="ECO:0000256" key="11">
    <source>
        <dbReference type="ARBA" id="ARBA00022777"/>
    </source>
</evidence>
<feature type="binding site" evidence="16">
    <location>
        <position position="83"/>
    </location>
    <ligand>
        <name>GTP</name>
        <dbReference type="ChEBI" id="CHEBI:37565"/>
    </ligand>
</feature>
<protein>
    <recommendedName>
        <fullName evidence="14">Bifunctional adenosylcobalamin biosynthesis protein</fullName>
        <ecNumber evidence="14">2.7.1.156</ecNumber>
        <ecNumber evidence="14">2.7.7.62</ecNumber>
    </recommendedName>
</protein>
<evidence type="ECO:0000256" key="10">
    <source>
        <dbReference type="ARBA" id="ARBA00022741"/>
    </source>
</evidence>
<feature type="binding site" evidence="16">
    <location>
        <begin position="34"/>
        <end position="36"/>
    </location>
    <ligand>
        <name>GTP</name>
        <dbReference type="ChEBI" id="CHEBI:37565"/>
    </ligand>
</feature>
<dbReference type="GO" id="GO:0009236">
    <property type="term" value="P:cobalamin biosynthetic process"/>
    <property type="evidence" value="ECO:0007669"/>
    <property type="project" value="UniProtKB-UniRule"/>
</dbReference>
<keyword evidence="9 14" id="KW-0808">Transferase</keyword>
<dbReference type="PANTHER" id="PTHR34848">
    <property type="match status" value="1"/>
</dbReference>
<evidence type="ECO:0000256" key="4">
    <source>
        <dbReference type="ARBA" id="ARBA00003889"/>
    </source>
</evidence>
<dbReference type="PANTHER" id="PTHR34848:SF1">
    <property type="entry name" value="BIFUNCTIONAL ADENOSYLCOBALAMIN BIOSYNTHESIS PROTEIN COBU"/>
    <property type="match status" value="1"/>
</dbReference>
<evidence type="ECO:0000256" key="5">
    <source>
        <dbReference type="ARBA" id="ARBA00004692"/>
    </source>
</evidence>
<evidence type="ECO:0000256" key="9">
    <source>
        <dbReference type="ARBA" id="ARBA00022679"/>
    </source>
</evidence>
<evidence type="ECO:0000256" key="12">
    <source>
        <dbReference type="ARBA" id="ARBA00022840"/>
    </source>
</evidence>
<comment type="pathway">
    <text evidence="6 14">Cofactor biosynthesis; adenosylcobalamin biosynthesis; adenosylcobalamin from cob(II)yrinate a,c-diamide: step 5/7.</text>
</comment>
<dbReference type="InterPro" id="IPR003203">
    <property type="entry name" value="CobU/CobP"/>
</dbReference>
<comment type="catalytic activity">
    <reaction evidence="1 14">
        <text>adenosylcob(III)inamide + ATP = adenosylcob(III)inamide phosphate + ADP + H(+)</text>
        <dbReference type="Rhea" id="RHEA:15769"/>
        <dbReference type="ChEBI" id="CHEBI:2480"/>
        <dbReference type="ChEBI" id="CHEBI:15378"/>
        <dbReference type="ChEBI" id="CHEBI:30616"/>
        <dbReference type="ChEBI" id="CHEBI:58502"/>
        <dbReference type="ChEBI" id="CHEBI:456216"/>
        <dbReference type="EC" id="2.7.1.156"/>
    </reaction>
</comment>
<reference evidence="18" key="1">
    <citation type="submission" date="2018-08" db="EMBL/GenBank/DDBJ databases">
        <authorList>
            <person name="Im W.T."/>
        </authorList>
    </citation>
    <scope>NUCLEOTIDE SEQUENCE [LARGE SCALE GENOMIC DNA]</scope>
    <source>
        <strain evidence="18">LA-28</strain>
    </source>
</reference>
<comment type="pathway">
    <text evidence="5 14">Cofactor biosynthesis; adenosylcobalamin biosynthesis; adenosylcobalamin from cob(II)yrinate a,c-diamide: step 6/7.</text>
</comment>
<keyword evidence="17" id="KW-0548">Nucleotidyltransferase</keyword>
<keyword evidence="18" id="KW-1185">Reference proteome</keyword>
<evidence type="ECO:0000313" key="17">
    <source>
        <dbReference type="EMBL" id="RFC68088.1"/>
    </source>
</evidence>
<accession>A0A371XFT1</accession>
<evidence type="ECO:0000256" key="1">
    <source>
        <dbReference type="ARBA" id="ARBA00000312"/>
    </source>
</evidence>
<evidence type="ECO:0000256" key="14">
    <source>
        <dbReference type="PIRNR" id="PIRNR006135"/>
    </source>
</evidence>
<evidence type="ECO:0000256" key="8">
    <source>
        <dbReference type="ARBA" id="ARBA00022573"/>
    </source>
</evidence>
<sequence length="168" mass="18446">MPHLTFILGGARSGKSAHAEKLIEQLSGPWFYIATAQAFDDEMRQRIHLHRERRGSPWQTIEAPLDLCAALDAIPDGAPVLVDCLTLWLSNQMLADADLESQCAALAEKLAHSRGPWFVVSNEVGLGIVPDNALARRFRDEAGRLNQSIAAVANRVLFMVAGLHIQVK</sequence>
<evidence type="ECO:0000256" key="15">
    <source>
        <dbReference type="PIRSR" id="PIRSR006135-1"/>
    </source>
</evidence>
<keyword evidence="10 14" id="KW-0547">Nucleotide-binding</keyword>
<organism evidence="17 18">
    <name type="scientific">Mesorhizobium denitrificans</name>
    <dbReference type="NCBI Taxonomy" id="2294114"/>
    <lineage>
        <taxon>Bacteria</taxon>
        <taxon>Pseudomonadati</taxon>
        <taxon>Pseudomonadota</taxon>
        <taxon>Alphaproteobacteria</taxon>
        <taxon>Hyphomicrobiales</taxon>
        <taxon>Phyllobacteriaceae</taxon>
        <taxon>Mesorhizobium</taxon>
    </lineage>
</organism>
<keyword evidence="13 14" id="KW-0342">GTP-binding</keyword>
<dbReference type="UniPathway" id="UPA00148">
    <property type="reaction ID" value="UER00236"/>
</dbReference>
<gene>
    <name evidence="17" type="ORF">DY251_07340</name>
</gene>
<dbReference type="SUPFAM" id="SSF52540">
    <property type="entry name" value="P-loop containing nucleoside triphosphate hydrolases"/>
    <property type="match status" value="1"/>
</dbReference>
<dbReference type="AlphaFoldDB" id="A0A371XFT1"/>
<dbReference type="Gene3D" id="3.40.50.300">
    <property type="entry name" value="P-loop containing nucleotide triphosphate hydrolases"/>
    <property type="match status" value="1"/>
</dbReference>
<dbReference type="RefSeq" id="WP_116623230.1">
    <property type="nucleotide sequence ID" value="NZ_QURN01000005.1"/>
</dbReference>
<dbReference type="Pfam" id="PF02283">
    <property type="entry name" value="CobU"/>
    <property type="match status" value="1"/>
</dbReference>
<comment type="catalytic activity">
    <reaction evidence="2 14">
        <text>adenosylcob(III)inamide phosphate + GTP + H(+) = adenosylcob(III)inamide-GDP + diphosphate</text>
        <dbReference type="Rhea" id="RHEA:22712"/>
        <dbReference type="ChEBI" id="CHEBI:15378"/>
        <dbReference type="ChEBI" id="CHEBI:33019"/>
        <dbReference type="ChEBI" id="CHEBI:37565"/>
        <dbReference type="ChEBI" id="CHEBI:58502"/>
        <dbReference type="ChEBI" id="CHEBI:60487"/>
        <dbReference type="EC" id="2.7.7.62"/>
    </reaction>
</comment>
<evidence type="ECO:0000256" key="6">
    <source>
        <dbReference type="ARBA" id="ARBA00005159"/>
    </source>
</evidence>
<dbReference type="GO" id="GO:0005525">
    <property type="term" value="F:GTP binding"/>
    <property type="evidence" value="ECO:0007669"/>
    <property type="project" value="UniProtKB-UniRule"/>
</dbReference>
<proteinExistence type="inferred from homology"/>
<comment type="similarity">
    <text evidence="7 14">Belongs to the CobU/CobP family.</text>
</comment>
<dbReference type="GO" id="GO:0005524">
    <property type="term" value="F:ATP binding"/>
    <property type="evidence" value="ECO:0007669"/>
    <property type="project" value="UniProtKB-UniRule"/>
</dbReference>
<evidence type="ECO:0000313" key="18">
    <source>
        <dbReference type="Proteomes" id="UP000262379"/>
    </source>
</evidence>
<evidence type="ECO:0000256" key="2">
    <source>
        <dbReference type="ARBA" id="ARBA00000711"/>
    </source>
</evidence>